<gene>
    <name evidence="7" type="primary">SD11_0</name>
    <name evidence="7" type="ORF">CK203_104625</name>
</gene>
<keyword evidence="3" id="KW-0547">Nucleotide-binding</keyword>
<organism evidence="7 8">
    <name type="scientific">Vitis vinifera</name>
    <name type="common">Grape</name>
    <dbReference type="NCBI Taxonomy" id="29760"/>
    <lineage>
        <taxon>Eukaryota</taxon>
        <taxon>Viridiplantae</taxon>
        <taxon>Streptophyta</taxon>
        <taxon>Embryophyta</taxon>
        <taxon>Tracheophyta</taxon>
        <taxon>Spermatophyta</taxon>
        <taxon>Magnoliopsida</taxon>
        <taxon>eudicotyledons</taxon>
        <taxon>Gunneridae</taxon>
        <taxon>Pentapetalae</taxon>
        <taxon>rosids</taxon>
        <taxon>Vitales</taxon>
        <taxon>Vitaceae</taxon>
        <taxon>Viteae</taxon>
        <taxon>Vitis</taxon>
    </lineage>
</organism>
<evidence type="ECO:0000256" key="2">
    <source>
        <dbReference type="ARBA" id="ARBA00022679"/>
    </source>
</evidence>
<dbReference type="Proteomes" id="UP000288805">
    <property type="component" value="Unassembled WGS sequence"/>
</dbReference>
<dbReference type="GO" id="GO:0004674">
    <property type="term" value="F:protein serine/threonine kinase activity"/>
    <property type="evidence" value="ECO:0007669"/>
    <property type="project" value="UniProtKB-KW"/>
</dbReference>
<evidence type="ECO:0000256" key="4">
    <source>
        <dbReference type="ARBA" id="ARBA00022777"/>
    </source>
</evidence>
<protein>
    <submittedName>
        <fullName evidence="7">G-type lectin S-receptor-like serine/threonine-protein kinase SD1-1</fullName>
    </submittedName>
</protein>
<dbReference type="SUPFAM" id="SSF56112">
    <property type="entry name" value="Protein kinase-like (PK-like)"/>
    <property type="match status" value="1"/>
</dbReference>
<keyword evidence="1" id="KW-0723">Serine/threonine-protein kinase</keyword>
<name>A0A438DP68_VITVI</name>
<evidence type="ECO:0000259" key="6">
    <source>
        <dbReference type="PROSITE" id="PS50011"/>
    </source>
</evidence>
<dbReference type="PANTHER" id="PTHR27002">
    <property type="entry name" value="RECEPTOR-LIKE SERINE/THREONINE-PROTEIN KINASE SD1-8"/>
    <property type="match status" value="1"/>
</dbReference>
<keyword evidence="7" id="KW-0430">Lectin</keyword>
<dbReference type="AlphaFoldDB" id="A0A438DP68"/>
<evidence type="ECO:0000256" key="1">
    <source>
        <dbReference type="ARBA" id="ARBA00022527"/>
    </source>
</evidence>
<evidence type="ECO:0000313" key="7">
    <source>
        <dbReference type="EMBL" id="RVW37255.1"/>
    </source>
</evidence>
<keyword evidence="2" id="KW-0808">Transferase</keyword>
<dbReference type="InterPro" id="IPR001245">
    <property type="entry name" value="Ser-Thr/Tyr_kinase_cat_dom"/>
</dbReference>
<dbReference type="Gene3D" id="1.10.510.10">
    <property type="entry name" value="Transferase(Phosphotransferase) domain 1"/>
    <property type="match status" value="1"/>
</dbReference>
<accession>A0A438DP68</accession>
<dbReference type="PANTHER" id="PTHR27002:SF906">
    <property type="entry name" value="PROTEIN KINASE DOMAIN-CONTAINING PROTEIN"/>
    <property type="match status" value="1"/>
</dbReference>
<keyword evidence="5" id="KW-0067">ATP-binding</keyword>
<keyword evidence="4 7" id="KW-0418">Kinase</keyword>
<evidence type="ECO:0000313" key="8">
    <source>
        <dbReference type="Proteomes" id="UP000288805"/>
    </source>
</evidence>
<dbReference type="Pfam" id="PF07714">
    <property type="entry name" value="PK_Tyr_Ser-Thr"/>
    <property type="match status" value="1"/>
</dbReference>
<proteinExistence type="predicted"/>
<dbReference type="PROSITE" id="PS50011">
    <property type="entry name" value="PROTEIN_KINASE_DOM"/>
    <property type="match status" value="1"/>
</dbReference>
<dbReference type="GO" id="GO:0030246">
    <property type="term" value="F:carbohydrate binding"/>
    <property type="evidence" value="ECO:0007669"/>
    <property type="project" value="UniProtKB-KW"/>
</dbReference>
<dbReference type="InterPro" id="IPR011009">
    <property type="entry name" value="Kinase-like_dom_sf"/>
</dbReference>
<evidence type="ECO:0000256" key="5">
    <source>
        <dbReference type="ARBA" id="ARBA00022840"/>
    </source>
</evidence>
<evidence type="ECO:0000256" key="3">
    <source>
        <dbReference type="ARBA" id="ARBA00022741"/>
    </source>
</evidence>
<feature type="domain" description="Protein kinase" evidence="6">
    <location>
        <begin position="1"/>
        <end position="143"/>
    </location>
</feature>
<comment type="caution">
    <text evidence="7">The sequence shown here is derived from an EMBL/GenBank/DDBJ whole genome shotgun (WGS) entry which is preliminary data.</text>
</comment>
<reference evidence="7 8" key="1">
    <citation type="journal article" date="2018" name="PLoS Genet.">
        <title>Population sequencing reveals clonal diversity and ancestral inbreeding in the grapevine cultivar Chardonnay.</title>
        <authorList>
            <person name="Roach M.J."/>
            <person name="Johnson D.L."/>
            <person name="Bohlmann J."/>
            <person name="van Vuuren H.J."/>
            <person name="Jones S.J."/>
            <person name="Pretorius I.S."/>
            <person name="Schmidt S.A."/>
            <person name="Borneman A.R."/>
        </authorList>
    </citation>
    <scope>NUCLEOTIDE SEQUENCE [LARGE SCALE GENOMIC DNA]</scope>
    <source>
        <strain evidence="8">cv. Chardonnay</strain>
        <tissue evidence="7">Leaf</tissue>
    </source>
</reference>
<dbReference type="InterPro" id="IPR000719">
    <property type="entry name" value="Prot_kinase_dom"/>
</dbReference>
<dbReference type="EMBL" id="QGNW01001542">
    <property type="protein sequence ID" value="RVW37255.1"/>
    <property type="molecule type" value="Genomic_DNA"/>
</dbReference>
<dbReference type="GO" id="GO:0005524">
    <property type="term" value="F:ATP binding"/>
    <property type="evidence" value="ECO:0007669"/>
    <property type="project" value="UniProtKB-KW"/>
</dbReference>
<sequence length="239" mass="26718">MIPKISNFGIIGSFGGNEIETNTTRVARTLGYMSPEYASEGLYSTKSDVFSFGVLVLEIVSGKRNKVFNHPYHDLSLLGHAWTFFMEDRSSEFIDASMGNTYNLFEVLRSINLGLLCVQHFPEDRPSMHSVVLMLGSEDSKVITGAVGSLKLGFFSLGHRPGNSIHSQVQSIHEEGPNIELLEFENLVKKTGDDSDPENFPWQSFDYPCNSSTRHEIWKKHGDRSGLVPILMEEHGGPY</sequence>
<keyword evidence="7" id="KW-0675">Receptor</keyword>